<dbReference type="Proteomes" id="UP000789375">
    <property type="component" value="Unassembled WGS sequence"/>
</dbReference>
<evidence type="ECO:0000313" key="3">
    <source>
        <dbReference type="EMBL" id="CAG8538545.1"/>
    </source>
</evidence>
<comment type="caution">
    <text evidence="3">The sequence shown here is derived from an EMBL/GenBank/DDBJ whole genome shotgun (WGS) entry which is preliminary data.</text>
</comment>
<evidence type="ECO:0000313" key="4">
    <source>
        <dbReference type="Proteomes" id="UP000789375"/>
    </source>
</evidence>
<dbReference type="AlphaFoldDB" id="A0A9N9ASK9"/>
<feature type="compositionally biased region" description="Polar residues" evidence="2">
    <location>
        <begin position="72"/>
        <end position="88"/>
    </location>
</feature>
<feature type="coiled-coil region" evidence="1">
    <location>
        <begin position="541"/>
        <end position="598"/>
    </location>
</feature>
<sequence>MLRSLLGGTRKQGPKRAVVWSPDVVDNAKPLPDSPKTGMSDDEAIKKSGKNFTVSDEDERKRRRAIRFGATPSENDNSIGQESTSKVSPLSDFAVEQAAQISNLTENERKRQRAVRFGTRTLQSQQSHKSKTENNHTQELEQLGTRVKDFVDTTRLYAQVQDAISDALNEATLSETGRSRAWDYFHDGFKVDHKAKRRESVSISETDAPFEFQVEPQVVHEILQGVLEDTEIVNNNFGLKLENDSTAELDCIPPSPRYADIVNAKEVQSSFDEISFVPDALISKSNENSPVISSVNYEEETIAASIDENTLIETTDTDAVLGPPPSAPFQFQRETHRREQAFKRKVAFKKFAIKKMIDRESAELSRRRKYRMAIFDANRAHSVATVLGELDSVVKLDTPAERLFRLEHPEYFPKEPSESREERLREYEEARSSYDAMVAKKMVKQQSRQDKTRLKRLRELDDDLQETKKVARQKVQEEKNRIKPSESDTRKSRKEKGNISSDKEDYDDDESEEEFDAFEELSVPLQVRKHTLRRKKDGLSYNELRRQVKEKERSEKVQRELAKIQEKARKCQIEDLRHQILEEERNRKRQKLVDLSNERDRRDAITIQHIREVAATKIAIGRAIRELEDKISAAEVQLQEKSRKWRIEDIFYHSYHFKIKTRGHQLCILINQSDASRSLCCDFEILLSEIALD</sequence>
<reference evidence="3" key="1">
    <citation type="submission" date="2021-06" db="EMBL/GenBank/DDBJ databases">
        <authorList>
            <person name="Kallberg Y."/>
            <person name="Tangrot J."/>
            <person name="Rosling A."/>
        </authorList>
    </citation>
    <scope>NUCLEOTIDE SEQUENCE</scope>
    <source>
        <strain evidence="3">87-6 pot B 2015</strain>
    </source>
</reference>
<feature type="region of interest" description="Disordered" evidence="2">
    <location>
        <begin position="441"/>
        <end position="460"/>
    </location>
</feature>
<name>A0A9N9ASK9_FUNMO</name>
<feature type="compositionally biased region" description="Basic and acidic residues" evidence="2">
    <location>
        <begin position="465"/>
        <end position="503"/>
    </location>
</feature>
<dbReference type="EMBL" id="CAJVPP010001167">
    <property type="protein sequence ID" value="CAG8538545.1"/>
    <property type="molecule type" value="Genomic_DNA"/>
</dbReference>
<feature type="region of interest" description="Disordered" evidence="2">
    <location>
        <begin position="118"/>
        <end position="139"/>
    </location>
</feature>
<feature type="compositionally biased region" description="Basic and acidic residues" evidence="2">
    <location>
        <begin position="130"/>
        <end position="139"/>
    </location>
</feature>
<evidence type="ECO:0000256" key="1">
    <source>
        <dbReference type="SAM" id="Coils"/>
    </source>
</evidence>
<proteinExistence type="predicted"/>
<gene>
    <name evidence="3" type="ORF">FMOSSE_LOCUS5864</name>
</gene>
<feature type="compositionally biased region" description="Acidic residues" evidence="2">
    <location>
        <begin position="504"/>
        <end position="513"/>
    </location>
</feature>
<evidence type="ECO:0000256" key="2">
    <source>
        <dbReference type="SAM" id="MobiDB-lite"/>
    </source>
</evidence>
<protein>
    <submittedName>
        <fullName evidence="3">7226_t:CDS:1</fullName>
    </submittedName>
</protein>
<keyword evidence="1" id="KW-0175">Coiled coil</keyword>
<feature type="region of interest" description="Disordered" evidence="2">
    <location>
        <begin position="1"/>
        <end position="89"/>
    </location>
</feature>
<organism evidence="3 4">
    <name type="scientific">Funneliformis mosseae</name>
    <name type="common">Endomycorrhizal fungus</name>
    <name type="synonym">Glomus mosseae</name>
    <dbReference type="NCBI Taxonomy" id="27381"/>
    <lineage>
        <taxon>Eukaryota</taxon>
        <taxon>Fungi</taxon>
        <taxon>Fungi incertae sedis</taxon>
        <taxon>Mucoromycota</taxon>
        <taxon>Glomeromycotina</taxon>
        <taxon>Glomeromycetes</taxon>
        <taxon>Glomerales</taxon>
        <taxon>Glomeraceae</taxon>
        <taxon>Funneliformis</taxon>
    </lineage>
</organism>
<keyword evidence="4" id="KW-1185">Reference proteome</keyword>
<accession>A0A9N9ASK9</accession>
<feature type="region of interest" description="Disordered" evidence="2">
    <location>
        <begin position="465"/>
        <end position="513"/>
    </location>
</feature>